<keyword evidence="3" id="KW-0274">FAD</keyword>
<dbReference type="PRINTS" id="PR00420">
    <property type="entry name" value="RNGMNOXGNASE"/>
</dbReference>
<keyword evidence="2" id="KW-0285">Flavoprotein</keyword>
<dbReference type="InterPro" id="IPR006076">
    <property type="entry name" value="FAD-dep_OxRdtase"/>
</dbReference>
<dbReference type="Gene3D" id="3.30.9.10">
    <property type="entry name" value="D-Amino Acid Oxidase, subunit A, domain 2"/>
    <property type="match status" value="1"/>
</dbReference>
<evidence type="ECO:0000256" key="2">
    <source>
        <dbReference type="ARBA" id="ARBA00022630"/>
    </source>
</evidence>
<dbReference type="Pfam" id="PF01266">
    <property type="entry name" value="DAO"/>
    <property type="match status" value="1"/>
</dbReference>
<dbReference type="PANTHER" id="PTHR43104:SF4">
    <property type="entry name" value="L-2-HYDROXYGLUTARATE DEHYDROGENASE, MITOCHONDRIAL"/>
    <property type="match status" value="1"/>
</dbReference>
<reference evidence="7" key="1">
    <citation type="submission" date="2021-11" db="EMBL/GenBank/DDBJ databases">
        <title>Draft genome sequence of Alcaligenes endophyticus type strain CCUG 75668T.</title>
        <authorList>
            <person name="Salva-Serra F."/>
            <person name="Duran R.E."/>
            <person name="Seeger M."/>
            <person name="Moore E.R.B."/>
            <person name="Jaen-Luchoro D."/>
        </authorList>
    </citation>
    <scope>NUCLEOTIDE SEQUENCE</scope>
    <source>
        <strain evidence="7">CCUG 75668</strain>
    </source>
</reference>
<dbReference type="PANTHER" id="PTHR43104">
    <property type="entry name" value="L-2-HYDROXYGLUTARATE DEHYDROGENASE, MITOCHONDRIAL"/>
    <property type="match status" value="1"/>
</dbReference>
<dbReference type="Proteomes" id="UP001168613">
    <property type="component" value="Unassembled WGS sequence"/>
</dbReference>
<dbReference type="EMBL" id="JAJHNU010000001">
    <property type="protein sequence ID" value="MDN4120573.1"/>
    <property type="molecule type" value="Genomic_DNA"/>
</dbReference>
<protein>
    <submittedName>
        <fullName evidence="7">NAD(P)/FAD-dependent oxidoreductase</fullName>
    </submittedName>
</protein>
<dbReference type="InterPro" id="IPR036188">
    <property type="entry name" value="FAD/NAD-bd_sf"/>
</dbReference>
<dbReference type="SUPFAM" id="SSF51905">
    <property type="entry name" value="FAD/NAD(P)-binding domain"/>
    <property type="match status" value="1"/>
</dbReference>
<sequence>MSKDVDCIVLGAGVLGLALAREMAQYGKSVIVLEQTAGIGNGVSSRNSEVVHAGIYYQPNSLKAKLCVQGKQALYQYCQEHGVEAQAVGKLIVANGAQQEAALLRLQSNAEACGVHDLQRLSAKQAQQLEPELRCSAALLSPSTGILDTHAYMLALQGDAENAGAQCVFHTRFVGAHLLQDGGWTIEVDGDEAFSISCDYLINAGGLHSVANAKLIQGLPAHTIPPAYLCKGSYFSLTGRSPFTHLIYPMPNEAGLGIHLTLDLGGQARFGPDTEWVEHEHYDVDSSRSQSFYQAVRSYWPSLPDASLTPAYSGIRPKITAPDAPAADFYFSAPSEHGCAGLLNLYGMESPALTASLAIAAYGRSLLLDA</sequence>
<dbReference type="Gene3D" id="3.50.50.60">
    <property type="entry name" value="FAD/NAD(P)-binding domain"/>
    <property type="match status" value="1"/>
</dbReference>
<dbReference type="RefSeq" id="WP_266122121.1">
    <property type="nucleotide sequence ID" value="NZ_JAJHNU010000001.1"/>
</dbReference>
<evidence type="ECO:0000313" key="7">
    <source>
        <dbReference type="EMBL" id="MDN4120573.1"/>
    </source>
</evidence>
<comment type="similarity">
    <text evidence="5">Belongs to the L2HGDH family.</text>
</comment>
<comment type="cofactor">
    <cofactor evidence="1">
        <name>FAD</name>
        <dbReference type="ChEBI" id="CHEBI:57692"/>
    </cofactor>
</comment>
<comment type="caution">
    <text evidence="7">The sequence shown here is derived from an EMBL/GenBank/DDBJ whole genome shotgun (WGS) entry which is preliminary data.</text>
</comment>
<accession>A0ABT8EH29</accession>
<evidence type="ECO:0000259" key="6">
    <source>
        <dbReference type="Pfam" id="PF01266"/>
    </source>
</evidence>
<keyword evidence="4" id="KW-0560">Oxidoreductase</keyword>
<keyword evidence="8" id="KW-1185">Reference proteome</keyword>
<evidence type="ECO:0000256" key="1">
    <source>
        <dbReference type="ARBA" id="ARBA00001974"/>
    </source>
</evidence>
<evidence type="ECO:0000313" key="8">
    <source>
        <dbReference type="Proteomes" id="UP001168613"/>
    </source>
</evidence>
<evidence type="ECO:0000256" key="5">
    <source>
        <dbReference type="ARBA" id="ARBA00037941"/>
    </source>
</evidence>
<feature type="domain" description="FAD dependent oxidoreductase" evidence="6">
    <location>
        <begin position="6"/>
        <end position="361"/>
    </location>
</feature>
<gene>
    <name evidence="7" type="ORF">LMS43_04650</name>
</gene>
<evidence type="ECO:0000256" key="3">
    <source>
        <dbReference type="ARBA" id="ARBA00022827"/>
    </source>
</evidence>
<name>A0ABT8EH29_9BURK</name>
<organism evidence="7 8">
    <name type="scientific">Alcaligenes endophyticus</name>
    <dbReference type="NCBI Taxonomy" id="1929088"/>
    <lineage>
        <taxon>Bacteria</taxon>
        <taxon>Pseudomonadati</taxon>
        <taxon>Pseudomonadota</taxon>
        <taxon>Betaproteobacteria</taxon>
        <taxon>Burkholderiales</taxon>
        <taxon>Alcaligenaceae</taxon>
        <taxon>Alcaligenes</taxon>
    </lineage>
</organism>
<proteinExistence type="inferred from homology"/>
<evidence type="ECO:0000256" key="4">
    <source>
        <dbReference type="ARBA" id="ARBA00023002"/>
    </source>
</evidence>